<dbReference type="AlphaFoldDB" id="A0A4Y9FLE0"/>
<gene>
    <name evidence="1" type="ORF">E4U01_07750</name>
</gene>
<organism evidence="1 2">
    <name type="scientific">Streptococcus acidominimus</name>
    <dbReference type="NCBI Taxonomy" id="1326"/>
    <lineage>
        <taxon>Bacteria</taxon>
        <taxon>Bacillati</taxon>
        <taxon>Bacillota</taxon>
        <taxon>Bacilli</taxon>
        <taxon>Lactobacillales</taxon>
        <taxon>Streptococcaceae</taxon>
        <taxon>Streptococcus</taxon>
    </lineage>
</organism>
<dbReference type="InterPro" id="IPR029058">
    <property type="entry name" value="AB_hydrolase_fold"/>
</dbReference>
<reference evidence="1 2" key="1">
    <citation type="submission" date="2019-03" db="EMBL/GenBank/DDBJ databases">
        <title>Diversity of the mouse oral microbiome.</title>
        <authorList>
            <person name="Joseph S."/>
            <person name="Aduse-Opoku J."/>
            <person name="Curtis M."/>
            <person name="Wade W."/>
            <person name="Hashim A."/>
        </authorList>
    </citation>
    <scope>NUCLEOTIDE SEQUENCE [LARGE SCALE GENOMIC DNA]</scope>
    <source>
        <strain evidence="1 2">HT4</strain>
    </source>
</reference>
<comment type="caution">
    <text evidence="1">The sequence shown here is derived from an EMBL/GenBank/DDBJ whole genome shotgun (WGS) entry which is preliminary data.</text>
</comment>
<dbReference type="EMBL" id="SPQA01000029">
    <property type="protein sequence ID" value="TFU30007.1"/>
    <property type="molecule type" value="Genomic_DNA"/>
</dbReference>
<evidence type="ECO:0000313" key="1">
    <source>
        <dbReference type="EMBL" id="TFU30007.1"/>
    </source>
</evidence>
<accession>A0A4Y9FLE0</accession>
<protein>
    <recommendedName>
        <fullName evidence="3">Peptidase S9 prolyl oligopeptidase catalytic domain-containing protein</fullName>
    </recommendedName>
</protein>
<sequence length="523" mass="60281">MKTIDVNFNDAIFLSYTEECKLFFYEDMLLDGDGRIIYNDDFSALLSDDNFIYIFSIENSHLVMNTINVNIGSQLIAYELGNVTDESEIVNVYFYNSDIAVIIVDNEGLASKITISSIENKFVSTTIFPVVETYDLYRVYNDIELKLIATPKIRNDLEINGKIVQDYLCDRENVVCYLRSNTSISIYNIETESYLIENLDLFYPIVNTILGKLKLFSILNKSGRTTLIGIDLITNKIEEYDFEGKLEFCLLQNNKLILKHSTIEGYEFLLFENGQFEAIYKDMSEVLVNKEFYSDMFEGIHYKSNNPEKLLISLHGGPESYEFNSDTSSSLYQFALDNSIDVLVINYIGSSYSLKSELSNKNWNYVIDELVRAIEYIVDKTVRDTQNIYIYSGSFGSILGVILSARFFHDIGGHICISPLIDLRRQINKTSGSEKKWFTDKFSENEIIDLFSKKMWEQNFPYKTFIMQSPEDKVLDFHFMKSTLGKYTCFEISELPIRGHGPENELELSILNQCAVEKLAKLI</sequence>
<evidence type="ECO:0008006" key="3">
    <source>
        <dbReference type="Google" id="ProtNLM"/>
    </source>
</evidence>
<name>A0A4Y9FLE0_STRAI</name>
<proteinExistence type="predicted"/>
<dbReference type="Gene3D" id="3.40.50.1820">
    <property type="entry name" value="alpha/beta hydrolase"/>
    <property type="match status" value="1"/>
</dbReference>
<dbReference type="SUPFAM" id="SSF53474">
    <property type="entry name" value="alpha/beta-Hydrolases"/>
    <property type="match status" value="1"/>
</dbReference>
<dbReference type="RefSeq" id="WP_135053180.1">
    <property type="nucleotide sequence ID" value="NZ_CAKOCW010000003.1"/>
</dbReference>
<dbReference type="Proteomes" id="UP000297747">
    <property type="component" value="Unassembled WGS sequence"/>
</dbReference>
<evidence type="ECO:0000313" key="2">
    <source>
        <dbReference type="Proteomes" id="UP000297747"/>
    </source>
</evidence>